<dbReference type="InterPro" id="IPR001895">
    <property type="entry name" value="RASGEF_cat_dom"/>
</dbReference>
<dbReference type="PROSITE" id="PS50009">
    <property type="entry name" value="RASGEF_CAT"/>
    <property type="match status" value="1"/>
</dbReference>
<name>A0ABQ8IQN4_DERPT</name>
<dbReference type="SUPFAM" id="SSF48366">
    <property type="entry name" value="Ras GEF"/>
    <property type="match status" value="1"/>
</dbReference>
<gene>
    <name evidence="5" type="ORF">DERP_006594</name>
</gene>
<evidence type="ECO:0000256" key="1">
    <source>
        <dbReference type="ARBA" id="ARBA00022658"/>
    </source>
</evidence>
<feature type="domain" description="Ras-GEF" evidence="4">
    <location>
        <begin position="273"/>
        <end position="535"/>
    </location>
</feature>
<dbReference type="SMART" id="SM00147">
    <property type="entry name" value="RasGEF"/>
    <property type="match status" value="1"/>
</dbReference>
<dbReference type="Pfam" id="PF00617">
    <property type="entry name" value="RasGEF"/>
    <property type="match status" value="1"/>
</dbReference>
<dbReference type="InterPro" id="IPR023578">
    <property type="entry name" value="Ras_GEF_dom_sf"/>
</dbReference>
<feature type="compositionally biased region" description="Polar residues" evidence="3">
    <location>
        <begin position="224"/>
        <end position="237"/>
    </location>
</feature>
<accession>A0ABQ8IQN4</accession>
<reference evidence="5 6" key="1">
    <citation type="journal article" date="2018" name="J. Allergy Clin. Immunol.">
        <title>High-quality assembly of Dermatophagoides pteronyssinus genome and transcriptome reveals a wide range of novel allergens.</title>
        <authorList>
            <person name="Liu X.Y."/>
            <person name="Yang K.Y."/>
            <person name="Wang M.Q."/>
            <person name="Kwok J.S."/>
            <person name="Zeng X."/>
            <person name="Yang Z."/>
            <person name="Xiao X.J."/>
            <person name="Lau C.P."/>
            <person name="Li Y."/>
            <person name="Huang Z.M."/>
            <person name="Ba J.G."/>
            <person name="Yim A.K."/>
            <person name="Ouyang C.Y."/>
            <person name="Ngai S.M."/>
            <person name="Chan T.F."/>
            <person name="Leung E.L."/>
            <person name="Liu L."/>
            <person name="Liu Z.G."/>
            <person name="Tsui S.K."/>
        </authorList>
    </citation>
    <scope>NUCLEOTIDE SEQUENCE [LARGE SCALE GENOMIC DNA]</scope>
    <source>
        <strain evidence="5">Derp</strain>
    </source>
</reference>
<dbReference type="InterPro" id="IPR008937">
    <property type="entry name" value="Ras-like_GEF"/>
</dbReference>
<sequence length="641" mass="75820">MKICMAQQQQPNQLLQQQRQNSKHNFNVNDNHHTTTTTTKNLTTMLIEADVHNDHHRLNSLPWSLNDPLNFNDNDIENDDPSYLLRTCDVKIISMETMNRGNFLRKIERFGNDVRDKCLFPLALPMDGSDIYRGHSTWESINLLADCVLMLWTTTATTTTTKKSSTSMNNILNDPIRFLCLNPELMDRRKFPYAKSSSIGRRYDPLPFRRWCSELDLRDLRQSADANNDNGDGQKSGNGKEQEQEDTERILENFYRKSRTDCRQLANEQELKNPKRLAGRITRLEQRNFLRITRREILNYLFGKIQSNNLNLKQMIRFSEELSELVGCWILRERSVEGRKQLIASIIEVAFILFMGKNFQSFESVMRGLRLPLIYSLHESWLSLRRNNPIHFRIYQYLTKVIFNQLQQKSLIFYPQQQQHSSGLSSKLPSSTKASTILPSLYTFFELLKLRSLPIVSRLIDDNGDHHDHHIDIRNHLGNQSLIDIINEYQCNNDVVNLRHVKFNGKQKQRNKMAKKRRFWPFHRILKRKRNQPKSTTINDNDDEDQNAEIAASYLSLLTKKFDSQSINDAFHRRDNDDDCLRSLRLYIEQQFINENDQKTLPDRWQYISLRNLNSNIHRLLAIQFFHLYKNFIEQIEQYRF</sequence>
<dbReference type="Gene3D" id="1.10.840.10">
    <property type="entry name" value="Ras guanine-nucleotide exchange factors catalytic domain"/>
    <property type="match status" value="1"/>
</dbReference>
<dbReference type="InterPro" id="IPR036964">
    <property type="entry name" value="RASGEF_cat_dom_sf"/>
</dbReference>
<protein>
    <recommendedName>
        <fullName evidence="4">Ras-GEF domain-containing protein</fullName>
    </recommendedName>
</protein>
<evidence type="ECO:0000256" key="3">
    <source>
        <dbReference type="SAM" id="MobiDB-lite"/>
    </source>
</evidence>
<evidence type="ECO:0000259" key="4">
    <source>
        <dbReference type="PROSITE" id="PS50009"/>
    </source>
</evidence>
<evidence type="ECO:0000256" key="2">
    <source>
        <dbReference type="PROSITE-ProRule" id="PRU00168"/>
    </source>
</evidence>
<organism evidence="5 6">
    <name type="scientific">Dermatophagoides pteronyssinus</name>
    <name type="common">European house dust mite</name>
    <dbReference type="NCBI Taxonomy" id="6956"/>
    <lineage>
        <taxon>Eukaryota</taxon>
        <taxon>Metazoa</taxon>
        <taxon>Ecdysozoa</taxon>
        <taxon>Arthropoda</taxon>
        <taxon>Chelicerata</taxon>
        <taxon>Arachnida</taxon>
        <taxon>Acari</taxon>
        <taxon>Acariformes</taxon>
        <taxon>Sarcoptiformes</taxon>
        <taxon>Astigmata</taxon>
        <taxon>Psoroptidia</taxon>
        <taxon>Analgoidea</taxon>
        <taxon>Pyroglyphidae</taxon>
        <taxon>Dermatophagoidinae</taxon>
        <taxon>Dermatophagoides</taxon>
    </lineage>
</organism>
<dbReference type="PANTHER" id="PTHR23113">
    <property type="entry name" value="GUANINE NUCLEOTIDE EXCHANGE FACTOR"/>
    <property type="match status" value="1"/>
</dbReference>
<dbReference type="EMBL" id="NJHN03000129">
    <property type="protein sequence ID" value="KAH9412630.1"/>
    <property type="molecule type" value="Genomic_DNA"/>
</dbReference>
<proteinExistence type="predicted"/>
<evidence type="ECO:0000313" key="6">
    <source>
        <dbReference type="Proteomes" id="UP000887458"/>
    </source>
</evidence>
<feature type="region of interest" description="Disordered" evidence="3">
    <location>
        <begin position="223"/>
        <end position="246"/>
    </location>
</feature>
<dbReference type="Proteomes" id="UP000887458">
    <property type="component" value="Unassembled WGS sequence"/>
</dbReference>
<comment type="caution">
    <text evidence="5">The sequence shown here is derived from an EMBL/GenBank/DDBJ whole genome shotgun (WGS) entry which is preliminary data.</text>
</comment>
<keyword evidence="6" id="KW-1185">Reference proteome</keyword>
<reference evidence="5 6" key="2">
    <citation type="journal article" date="2022" name="Mol. Biol. Evol.">
        <title>Comparative Genomics Reveals Insights into the Divergent Evolution of Astigmatic Mites and Household Pest Adaptations.</title>
        <authorList>
            <person name="Xiong Q."/>
            <person name="Wan A.T."/>
            <person name="Liu X."/>
            <person name="Fung C.S."/>
            <person name="Xiao X."/>
            <person name="Malainual N."/>
            <person name="Hou J."/>
            <person name="Wang L."/>
            <person name="Wang M."/>
            <person name="Yang K.Y."/>
            <person name="Cui Y."/>
            <person name="Leung E.L."/>
            <person name="Nong W."/>
            <person name="Shin S.K."/>
            <person name="Au S.W."/>
            <person name="Jeong K.Y."/>
            <person name="Chew F.T."/>
            <person name="Hui J.H."/>
            <person name="Leung T.F."/>
            <person name="Tungtrongchitr A."/>
            <person name="Zhong N."/>
            <person name="Liu Z."/>
            <person name="Tsui S.K."/>
        </authorList>
    </citation>
    <scope>NUCLEOTIDE SEQUENCE [LARGE SCALE GENOMIC DNA]</scope>
    <source>
        <strain evidence="5">Derp</strain>
    </source>
</reference>
<keyword evidence="1 2" id="KW-0344">Guanine-nucleotide releasing factor</keyword>
<evidence type="ECO:0000313" key="5">
    <source>
        <dbReference type="EMBL" id="KAH9412630.1"/>
    </source>
</evidence>
<dbReference type="PANTHER" id="PTHR23113:SF99">
    <property type="entry name" value="RASGEF DOMAIN-CONTAINING PROTEIN"/>
    <property type="match status" value="1"/>
</dbReference>